<gene>
    <name evidence="3" type="ORF">JXQ802_LOCUS4008</name>
    <name evidence="2" type="ORF">PYM288_LOCUS120</name>
</gene>
<accession>A0A813SAV7</accession>
<keyword evidence="4" id="KW-1185">Reference proteome</keyword>
<dbReference type="Proteomes" id="UP000663854">
    <property type="component" value="Unassembled WGS sequence"/>
</dbReference>
<comment type="caution">
    <text evidence="3">The sequence shown here is derived from an EMBL/GenBank/DDBJ whole genome shotgun (WGS) entry which is preliminary data.</text>
</comment>
<evidence type="ECO:0000313" key="4">
    <source>
        <dbReference type="Proteomes" id="UP000663870"/>
    </source>
</evidence>
<proteinExistence type="predicted"/>
<feature type="compositionally biased region" description="Basic and acidic residues" evidence="1">
    <location>
        <begin position="63"/>
        <end position="73"/>
    </location>
</feature>
<dbReference type="Proteomes" id="UP000663870">
    <property type="component" value="Unassembled WGS sequence"/>
</dbReference>
<evidence type="ECO:0000256" key="1">
    <source>
        <dbReference type="SAM" id="MobiDB-lite"/>
    </source>
</evidence>
<evidence type="ECO:0000313" key="3">
    <source>
        <dbReference type="EMBL" id="CAF0796696.1"/>
    </source>
</evidence>
<dbReference type="EMBL" id="CAJNOH010000001">
    <property type="protein sequence ID" value="CAF0720378.1"/>
    <property type="molecule type" value="Genomic_DNA"/>
</dbReference>
<protein>
    <submittedName>
        <fullName evidence="3">Uncharacterized protein</fullName>
    </submittedName>
</protein>
<reference evidence="3" key="1">
    <citation type="submission" date="2021-02" db="EMBL/GenBank/DDBJ databases">
        <authorList>
            <person name="Nowell W R."/>
        </authorList>
    </citation>
    <scope>NUCLEOTIDE SEQUENCE</scope>
</reference>
<evidence type="ECO:0000313" key="2">
    <source>
        <dbReference type="EMBL" id="CAF0720378.1"/>
    </source>
</evidence>
<organism evidence="3 4">
    <name type="scientific">Rotaria sordida</name>
    <dbReference type="NCBI Taxonomy" id="392033"/>
    <lineage>
        <taxon>Eukaryota</taxon>
        <taxon>Metazoa</taxon>
        <taxon>Spiralia</taxon>
        <taxon>Gnathifera</taxon>
        <taxon>Rotifera</taxon>
        <taxon>Eurotatoria</taxon>
        <taxon>Bdelloidea</taxon>
        <taxon>Philodinida</taxon>
        <taxon>Philodinidae</taxon>
        <taxon>Rotaria</taxon>
    </lineage>
</organism>
<dbReference type="EMBL" id="CAJNOL010000055">
    <property type="protein sequence ID" value="CAF0796696.1"/>
    <property type="molecule type" value="Genomic_DNA"/>
</dbReference>
<feature type="region of interest" description="Disordered" evidence="1">
    <location>
        <begin position="46"/>
        <end position="74"/>
    </location>
</feature>
<sequence>MDSSIFSSVKYEPSSSDDLFTFLSSDSASSLPNINTMMLSKIPTPTITTSSVRTPKKKGTQGEIHHQKSKKEPGGTIKAKMNQKIKKIFDS</sequence>
<name>A0A813SAV7_9BILA</name>
<dbReference type="AlphaFoldDB" id="A0A813SAV7"/>